<evidence type="ECO:0000313" key="3">
    <source>
        <dbReference type="Proteomes" id="UP000272471"/>
    </source>
</evidence>
<keyword evidence="1" id="KW-1133">Transmembrane helix</keyword>
<keyword evidence="1" id="KW-0472">Membrane</keyword>
<evidence type="ECO:0000313" key="2">
    <source>
        <dbReference type="EMBL" id="RMQ08187.1"/>
    </source>
</evidence>
<organism evidence="2 3">
    <name type="scientific">Pseudomonas savastanoi pv. glycinea</name>
    <name type="common">Pseudomonas syringae pv. glycinea</name>
    <dbReference type="NCBI Taxonomy" id="318"/>
    <lineage>
        <taxon>Bacteria</taxon>
        <taxon>Pseudomonadati</taxon>
        <taxon>Pseudomonadota</taxon>
        <taxon>Gammaproteobacteria</taxon>
        <taxon>Pseudomonadales</taxon>
        <taxon>Pseudomonadaceae</taxon>
        <taxon>Pseudomonas</taxon>
    </lineage>
</organism>
<protein>
    <submittedName>
        <fullName evidence="2">Uncharacterized protein</fullName>
    </submittedName>
</protein>
<evidence type="ECO:0000256" key="1">
    <source>
        <dbReference type="SAM" id="Phobius"/>
    </source>
</evidence>
<dbReference type="EMBL" id="RBQX01000332">
    <property type="protein sequence ID" value="RMQ08187.1"/>
    <property type="molecule type" value="Genomic_DNA"/>
</dbReference>
<keyword evidence="1" id="KW-0812">Transmembrane</keyword>
<reference evidence="2 3" key="1">
    <citation type="submission" date="2018-08" db="EMBL/GenBank/DDBJ databases">
        <title>Recombination of ecologically and evolutionarily significant loci maintains genetic cohesion in the Pseudomonas syringae species complex.</title>
        <authorList>
            <person name="Dillon M."/>
            <person name="Thakur S."/>
            <person name="Almeida R.N.D."/>
            <person name="Weir B.S."/>
            <person name="Guttman D.S."/>
        </authorList>
    </citation>
    <scope>NUCLEOTIDE SEQUENCE [LARGE SCALE GENOMIC DNA]</scope>
    <source>
        <strain evidence="2 3">ICMP 4182</strain>
    </source>
</reference>
<gene>
    <name evidence="2" type="ORF">ALQ11_00967</name>
</gene>
<dbReference type="Proteomes" id="UP000272471">
    <property type="component" value="Unassembled WGS sequence"/>
</dbReference>
<comment type="caution">
    <text evidence="2">The sequence shown here is derived from an EMBL/GenBank/DDBJ whole genome shotgun (WGS) entry which is preliminary data.</text>
</comment>
<proteinExistence type="predicted"/>
<name>A0A0P9SCI2_PSESG</name>
<accession>A0A0P9SCI2</accession>
<sequence>MQGKQTMSINQLRKDVEEHFQRFERAPFKEAWRRRDARICLIWMAALILAFSGALIFLPAPTLTDYVPALLPVLLTSLIIWERCTRGSEQSGWAPLQLLRPPKG</sequence>
<feature type="transmembrane region" description="Helical" evidence="1">
    <location>
        <begin position="39"/>
        <end position="60"/>
    </location>
</feature>
<dbReference type="AlphaFoldDB" id="A0A0P9SCI2"/>